<dbReference type="HAMAP" id="MF_00527">
    <property type="entry name" value="3MGH"/>
    <property type="match status" value="1"/>
</dbReference>
<dbReference type="InterPro" id="IPR003180">
    <property type="entry name" value="MPG"/>
</dbReference>
<proteinExistence type="inferred from homology"/>
<evidence type="ECO:0000313" key="6">
    <source>
        <dbReference type="EMBL" id="OHA28083.1"/>
    </source>
</evidence>
<keyword evidence="4 5" id="KW-0234">DNA repair</keyword>
<comment type="caution">
    <text evidence="6">The sequence shown here is derived from an EMBL/GenBank/DDBJ whole genome shotgun (WGS) entry which is preliminary data.</text>
</comment>
<dbReference type="Proteomes" id="UP000177943">
    <property type="component" value="Unassembled WGS sequence"/>
</dbReference>
<dbReference type="GO" id="GO:0003677">
    <property type="term" value="F:DNA binding"/>
    <property type="evidence" value="ECO:0007669"/>
    <property type="project" value="InterPro"/>
</dbReference>
<evidence type="ECO:0000256" key="1">
    <source>
        <dbReference type="ARBA" id="ARBA00009232"/>
    </source>
</evidence>
<dbReference type="Gene3D" id="3.10.300.10">
    <property type="entry name" value="Methylpurine-DNA glycosylase (MPG)"/>
    <property type="match status" value="2"/>
</dbReference>
<evidence type="ECO:0000256" key="4">
    <source>
        <dbReference type="ARBA" id="ARBA00023204"/>
    </source>
</evidence>
<dbReference type="GO" id="GO:0003905">
    <property type="term" value="F:alkylbase DNA N-glycosylase activity"/>
    <property type="evidence" value="ECO:0007669"/>
    <property type="project" value="InterPro"/>
</dbReference>
<protein>
    <recommendedName>
        <fullName evidence="5">Putative 3-methyladenine DNA glycosylase</fullName>
        <ecNumber evidence="5">3.2.2.-</ecNumber>
    </recommendedName>
</protein>
<dbReference type="NCBIfam" id="TIGR00567">
    <property type="entry name" value="3mg"/>
    <property type="match status" value="1"/>
</dbReference>
<sequence length="176" mass="20112">MDKKSKILPADFFNRDTLKVARDLLGKFLVRKIGRRVLSDVITEVEAYDGFDDRASHSHRGMTKRNEPMFGEAGIFYVYFTYGMHFMLNIVTGEKDYPAAVLIRGLQHVSGPARLTKKFRIDKKLNGLPVSKKSGLWVEDRGVVVSKKQIKQTPRIGVLYAGPVWAKKPYRFVFES</sequence>
<dbReference type="InterPro" id="IPR036995">
    <property type="entry name" value="MPG_sf"/>
</dbReference>
<evidence type="ECO:0000313" key="7">
    <source>
        <dbReference type="Proteomes" id="UP000177943"/>
    </source>
</evidence>
<evidence type="ECO:0000256" key="2">
    <source>
        <dbReference type="ARBA" id="ARBA00022763"/>
    </source>
</evidence>
<comment type="similarity">
    <text evidence="1 5">Belongs to the DNA glycosylase MPG family.</text>
</comment>
<dbReference type="EMBL" id="MHRP01000001">
    <property type="protein sequence ID" value="OHA28083.1"/>
    <property type="molecule type" value="Genomic_DNA"/>
</dbReference>
<evidence type="ECO:0000256" key="3">
    <source>
        <dbReference type="ARBA" id="ARBA00022801"/>
    </source>
</evidence>
<keyword evidence="2 5" id="KW-0227">DNA damage</keyword>
<evidence type="ECO:0000256" key="5">
    <source>
        <dbReference type="HAMAP-Rule" id="MF_00527"/>
    </source>
</evidence>
<reference evidence="6 7" key="1">
    <citation type="journal article" date="2016" name="Nat. Commun.">
        <title>Thousands of microbial genomes shed light on interconnected biogeochemical processes in an aquifer system.</title>
        <authorList>
            <person name="Anantharaman K."/>
            <person name="Brown C.T."/>
            <person name="Hug L.A."/>
            <person name="Sharon I."/>
            <person name="Castelle C.J."/>
            <person name="Probst A.J."/>
            <person name="Thomas B.C."/>
            <person name="Singh A."/>
            <person name="Wilkins M.J."/>
            <person name="Karaoz U."/>
            <person name="Brodie E.L."/>
            <person name="Williams K.H."/>
            <person name="Hubbard S.S."/>
            <person name="Banfield J.F."/>
        </authorList>
    </citation>
    <scope>NUCLEOTIDE SEQUENCE [LARGE SCALE GENOMIC DNA]</scope>
</reference>
<dbReference type="Pfam" id="PF02245">
    <property type="entry name" value="Pur_DNA_glyco"/>
    <property type="match status" value="1"/>
</dbReference>
<organism evidence="6 7">
    <name type="scientific">Candidatus Taylorbacteria bacterium RIFCSPHIGHO2_02_FULL_45_35</name>
    <dbReference type="NCBI Taxonomy" id="1802311"/>
    <lineage>
        <taxon>Bacteria</taxon>
        <taxon>Candidatus Tayloriibacteriota</taxon>
    </lineage>
</organism>
<gene>
    <name evidence="6" type="ORF">A3D56_00190</name>
</gene>
<dbReference type="SUPFAM" id="SSF50486">
    <property type="entry name" value="FMT C-terminal domain-like"/>
    <property type="match status" value="1"/>
</dbReference>
<dbReference type="PANTHER" id="PTHR10429">
    <property type="entry name" value="DNA-3-METHYLADENINE GLYCOSYLASE"/>
    <property type="match status" value="1"/>
</dbReference>
<keyword evidence="3 5" id="KW-0378">Hydrolase</keyword>
<accession>A0A1G2MW48</accession>
<dbReference type="EC" id="3.2.2.-" evidence="5"/>
<dbReference type="AlphaFoldDB" id="A0A1G2MW48"/>
<dbReference type="GO" id="GO:0006284">
    <property type="term" value="P:base-excision repair"/>
    <property type="evidence" value="ECO:0007669"/>
    <property type="project" value="InterPro"/>
</dbReference>
<dbReference type="PANTHER" id="PTHR10429:SF0">
    <property type="entry name" value="DNA-3-METHYLADENINE GLYCOSYLASE"/>
    <property type="match status" value="1"/>
</dbReference>
<name>A0A1G2MW48_9BACT</name>
<dbReference type="InterPro" id="IPR011034">
    <property type="entry name" value="Formyl_transferase-like_C_sf"/>
</dbReference>
<dbReference type="CDD" id="cd00540">
    <property type="entry name" value="AAG"/>
    <property type="match status" value="1"/>
</dbReference>